<evidence type="ECO:0000256" key="10">
    <source>
        <dbReference type="HAMAP-Rule" id="MF_01818"/>
    </source>
</evidence>
<reference evidence="11 12" key="1">
    <citation type="submission" date="2020-07" db="EMBL/GenBank/DDBJ databases">
        <title>MOT database genomes.</title>
        <authorList>
            <person name="Joseph S."/>
            <person name="Aduse-Opoku J."/>
            <person name="Hashim A."/>
            <person name="Wade W."/>
            <person name="Curtis M."/>
        </authorList>
    </citation>
    <scope>NUCLEOTIDE SEQUENCE [LARGE SCALE GENOMIC DNA]</scope>
    <source>
        <strain evidence="11 12">CCW311</strain>
    </source>
</reference>
<evidence type="ECO:0000256" key="8">
    <source>
        <dbReference type="ARBA" id="ARBA00022833"/>
    </source>
</evidence>
<dbReference type="CDD" id="cd07717">
    <property type="entry name" value="RNaseZ_ZiPD-like_MBL-fold"/>
    <property type="match status" value="1"/>
</dbReference>
<evidence type="ECO:0000256" key="9">
    <source>
        <dbReference type="ARBA" id="ARBA00057812"/>
    </source>
</evidence>
<feature type="active site" description="Proton acceptor" evidence="10">
    <location>
        <position position="67"/>
    </location>
</feature>
<proteinExistence type="inferred from homology"/>
<gene>
    <name evidence="10" type="primary">rnz</name>
    <name evidence="11" type="ORF">HZY93_03135</name>
</gene>
<dbReference type="InterPro" id="IPR036866">
    <property type="entry name" value="RibonucZ/Hydroxyglut_hydro"/>
</dbReference>
<protein>
    <recommendedName>
        <fullName evidence="2 10">Ribonuclease Z</fullName>
        <shortName evidence="10">RNase Z</shortName>
        <ecNumber evidence="2 10">3.1.26.11</ecNumber>
    </recommendedName>
    <alternativeName>
        <fullName evidence="10">tRNA 3 endonuclease</fullName>
    </alternativeName>
    <alternativeName>
        <fullName evidence="10">tRNase Z</fullName>
    </alternativeName>
</protein>
<comment type="cofactor">
    <cofactor evidence="10">
        <name>Zn(2+)</name>
        <dbReference type="ChEBI" id="CHEBI:29105"/>
    </cofactor>
    <text evidence="10">Binds 2 Zn(2+) ions.</text>
</comment>
<dbReference type="RefSeq" id="WP_179923622.1">
    <property type="nucleotide sequence ID" value="NZ_CP128228.1"/>
</dbReference>
<accession>A0A7Z0LCQ2</accession>
<dbReference type="Gene3D" id="3.60.15.10">
    <property type="entry name" value="Ribonuclease Z/Hydroxyacylglutathione hydrolase-like"/>
    <property type="match status" value="1"/>
</dbReference>
<feature type="binding site" evidence="10">
    <location>
        <position position="68"/>
    </location>
    <ligand>
        <name>Zn(2+)</name>
        <dbReference type="ChEBI" id="CHEBI:29105"/>
        <label>2</label>
        <note>catalytic</note>
    </ligand>
</feature>
<keyword evidence="7 10" id="KW-0378">Hydrolase</keyword>
<feature type="binding site" evidence="10">
    <location>
        <position position="274"/>
    </location>
    <ligand>
        <name>Zn(2+)</name>
        <dbReference type="ChEBI" id="CHEBI:29105"/>
        <label>2</label>
        <note>catalytic</note>
    </ligand>
</feature>
<keyword evidence="12" id="KW-1185">Reference proteome</keyword>
<feature type="binding site" evidence="10">
    <location>
        <position position="67"/>
    </location>
    <ligand>
        <name>Zn(2+)</name>
        <dbReference type="ChEBI" id="CHEBI:29105"/>
        <label>2</label>
        <note>catalytic</note>
    </ligand>
</feature>
<name>A0A7Z0LCQ2_9STRE</name>
<dbReference type="HAMAP" id="MF_01818">
    <property type="entry name" value="RNase_Z_BN"/>
    <property type="match status" value="1"/>
</dbReference>
<dbReference type="FunFam" id="3.60.15.10:FF:000002">
    <property type="entry name" value="Ribonuclease Z"/>
    <property type="match status" value="1"/>
</dbReference>
<dbReference type="NCBIfam" id="NF000801">
    <property type="entry name" value="PRK00055.1-3"/>
    <property type="match status" value="1"/>
</dbReference>
<evidence type="ECO:0000256" key="3">
    <source>
        <dbReference type="ARBA" id="ARBA00022694"/>
    </source>
</evidence>
<evidence type="ECO:0000256" key="5">
    <source>
        <dbReference type="ARBA" id="ARBA00022723"/>
    </source>
</evidence>
<comment type="function">
    <text evidence="9 10">Zinc phosphodiesterase, which displays some tRNA 3'-processing endonuclease activity. Probably involved in tRNA maturation, by removing a 3'-trailer from precursor tRNA.</text>
</comment>
<dbReference type="GO" id="GO:0008270">
    <property type="term" value="F:zinc ion binding"/>
    <property type="evidence" value="ECO:0007669"/>
    <property type="project" value="UniProtKB-UniRule"/>
</dbReference>
<dbReference type="AlphaFoldDB" id="A0A7Z0LCQ2"/>
<dbReference type="PANTHER" id="PTHR46018:SF2">
    <property type="entry name" value="ZINC PHOSPHODIESTERASE ELAC PROTEIN 1"/>
    <property type="match status" value="1"/>
</dbReference>
<keyword evidence="5 10" id="KW-0479">Metal-binding</keyword>
<feature type="binding site" evidence="10">
    <location>
        <position position="65"/>
    </location>
    <ligand>
        <name>Zn(2+)</name>
        <dbReference type="ChEBI" id="CHEBI:29105"/>
        <label>1</label>
        <note>catalytic</note>
    </ligand>
</feature>
<dbReference type="EMBL" id="JACBYG010000026">
    <property type="protein sequence ID" value="NYS48977.1"/>
    <property type="molecule type" value="Genomic_DNA"/>
</dbReference>
<dbReference type="Proteomes" id="UP000563349">
    <property type="component" value="Unassembled WGS sequence"/>
</dbReference>
<dbReference type="GO" id="GO:0042781">
    <property type="term" value="F:3'-tRNA processing endoribonuclease activity"/>
    <property type="evidence" value="ECO:0007669"/>
    <property type="project" value="UniProtKB-UniRule"/>
</dbReference>
<evidence type="ECO:0000256" key="4">
    <source>
        <dbReference type="ARBA" id="ARBA00022722"/>
    </source>
</evidence>
<organism evidence="11 12">
    <name type="scientific">Streptococcus danieliae</name>
    <dbReference type="NCBI Taxonomy" id="747656"/>
    <lineage>
        <taxon>Bacteria</taxon>
        <taxon>Bacillati</taxon>
        <taxon>Bacillota</taxon>
        <taxon>Bacilli</taxon>
        <taxon>Lactobacillales</taxon>
        <taxon>Streptococcaceae</taxon>
        <taxon>Streptococcus</taxon>
    </lineage>
</organism>
<keyword evidence="6 10" id="KW-0255">Endonuclease</keyword>
<dbReference type="PANTHER" id="PTHR46018">
    <property type="entry name" value="ZINC PHOSPHODIESTERASE ELAC PROTEIN 1"/>
    <property type="match status" value="1"/>
</dbReference>
<comment type="catalytic activity">
    <reaction evidence="10">
        <text>Endonucleolytic cleavage of RNA, removing extra 3' nucleotides from tRNA precursor, generating 3' termini of tRNAs. A 3'-hydroxy group is left at the tRNA terminus and a 5'-phosphoryl group is left at the trailer molecule.</text>
        <dbReference type="EC" id="3.1.26.11"/>
    </reaction>
</comment>
<evidence type="ECO:0000256" key="1">
    <source>
        <dbReference type="ARBA" id="ARBA00011738"/>
    </source>
</evidence>
<evidence type="ECO:0000256" key="6">
    <source>
        <dbReference type="ARBA" id="ARBA00022759"/>
    </source>
</evidence>
<feature type="binding site" evidence="10">
    <location>
        <position position="216"/>
    </location>
    <ligand>
        <name>Zn(2+)</name>
        <dbReference type="ChEBI" id="CHEBI:29105"/>
        <label>1</label>
        <note>catalytic</note>
    </ligand>
</feature>
<feature type="binding site" evidence="10">
    <location>
        <position position="63"/>
    </location>
    <ligand>
        <name>Zn(2+)</name>
        <dbReference type="ChEBI" id="CHEBI:29105"/>
        <label>1</label>
        <note>catalytic</note>
    </ligand>
</feature>
<keyword evidence="8 10" id="KW-0862">Zinc</keyword>
<dbReference type="SUPFAM" id="SSF56281">
    <property type="entry name" value="Metallo-hydrolase/oxidoreductase"/>
    <property type="match status" value="1"/>
</dbReference>
<dbReference type="NCBIfam" id="TIGR02651">
    <property type="entry name" value="RNase_Z"/>
    <property type="match status" value="1"/>
</dbReference>
<feature type="binding site" evidence="10">
    <location>
        <position position="216"/>
    </location>
    <ligand>
        <name>Zn(2+)</name>
        <dbReference type="ChEBI" id="CHEBI:29105"/>
        <label>2</label>
        <note>catalytic</note>
    </ligand>
</feature>
<evidence type="ECO:0000256" key="2">
    <source>
        <dbReference type="ARBA" id="ARBA00012477"/>
    </source>
</evidence>
<dbReference type="InterPro" id="IPR013471">
    <property type="entry name" value="RNase_Z/BN"/>
</dbReference>
<feature type="binding site" evidence="10">
    <location>
        <position position="145"/>
    </location>
    <ligand>
        <name>Zn(2+)</name>
        <dbReference type="ChEBI" id="CHEBI:29105"/>
        <label>1</label>
        <note>catalytic</note>
    </ligand>
</feature>
<sequence length="309" mass="34220">MELQFLGTSAGQPSKARNVSSLALKLLDEINEVWLFDCGEGTQNQILHTSIRPRKVSKIFITHLHGDHIFGLPGFLSSRAFQANEEQTNLDIYGPVGIRNFVLNSLRLSGSRLPYRIHFHEFDHNKLGLVMETDQFKVYAEALDHSIFCVGYRVIQKDLEGTLDAEALKEAGVPFGPLFGKIKKGEDIALPDGRLIQAKDYLSPPRPGKVITILGDTRKTNASVRLGVGADVLVHEATYGKGDEKLARNHGHSTNMDAAKVAQEAGAKRLLLNHISPRFLAKDISRMRDDAASIFPNVHVVKDLEEIPL</sequence>
<dbReference type="Pfam" id="PF23023">
    <property type="entry name" value="Anti-Pycsar_Apyc1"/>
    <property type="match status" value="1"/>
</dbReference>
<evidence type="ECO:0000313" key="12">
    <source>
        <dbReference type="Proteomes" id="UP000563349"/>
    </source>
</evidence>
<comment type="caution">
    <text evidence="11">The sequence shown here is derived from an EMBL/GenBank/DDBJ whole genome shotgun (WGS) entry which is preliminary data.</text>
</comment>
<evidence type="ECO:0000256" key="7">
    <source>
        <dbReference type="ARBA" id="ARBA00022801"/>
    </source>
</evidence>
<keyword evidence="3 10" id="KW-0819">tRNA processing</keyword>
<evidence type="ECO:0000313" key="11">
    <source>
        <dbReference type="EMBL" id="NYS48977.1"/>
    </source>
</evidence>
<dbReference type="EC" id="3.1.26.11" evidence="2 10"/>
<comment type="subunit">
    <text evidence="1 10">Homodimer.</text>
</comment>
<keyword evidence="4 10" id="KW-0540">Nuclease</keyword>
<comment type="similarity">
    <text evidence="10">Belongs to the RNase Z family.</text>
</comment>
<dbReference type="GO" id="GO:0042802">
    <property type="term" value="F:identical protein binding"/>
    <property type="evidence" value="ECO:0007669"/>
    <property type="project" value="UniProtKB-ARBA"/>
</dbReference>